<name>A0A7U4TIS6_DESA2</name>
<evidence type="ECO:0000313" key="2">
    <source>
        <dbReference type="Proteomes" id="UP000070560"/>
    </source>
</evidence>
<dbReference type="OrthoDB" id="264053at2"/>
<sequence length="223" mass="26135">MNNKEPKIQPFAVKDCALIAIATGIQAYNLRELKDKLTNIHPGSIYYHFWGSLLFPRFEEPEFINDFAAWAYYSLHDQALAERLAVIDPTKFADIEELRQELIEEIEERLYESEIVPWARPGEQFHFKRSQIVVFDTSKRITEPKELSTVLPTFTEGSVFYHFIDARRRTSGGEDDFRAWLVGFGDTYTDLCHLIANIDPYFTTLAELRCKLSDLFQTYFRER</sequence>
<dbReference type="InterPro" id="IPR044036">
    <property type="entry name" value="DUF5752"/>
</dbReference>
<dbReference type="AlphaFoldDB" id="A0A7U4TIS6"/>
<dbReference type="EMBL" id="CP013015">
    <property type="protein sequence ID" value="AMM41761.1"/>
    <property type="molecule type" value="Genomic_DNA"/>
</dbReference>
<organism evidence="1 2">
    <name type="scientific">Desulfofervidus auxilii</name>
    <dbReference type="NCBI Taxonomy" id="1621989"/>
    <lineage>
        <taxon>Bacteria</taxon>
        <taxon>Pseudomonadati</taxon>
        <taxon>Thermodesulfobacteriota</taxon>
        <taxon>Candidatus Desulfofervidia</taxon>
        <taxon>Candidatus Desulfofervidales</taxon>
        <taxon>Candidatus Desulfofervidaceae</taxon>
        <taxon>Candidatus Desulfofervidus</taxon>
    </lineage>
</organism>
<dbReference type="Pfam" id="PF19027">
    <property type="entry name" value="DUF5752"/>
    <property type="match status" value="1"/>
</dbReference>
<proteinExistence type="predicted"/>
<accession>A0A7U4TIS6</accession>
<dbReference type="KEGG" id="daw:HS1_001969"/>
<protein>
    <submittedName>
        <fullName evidence="1">Uncharacterized protein</fullName>
    </submittedName>
</protein>
<reference evidence="1 2" key="1">
    <citation type="submission" date="2015-10" db="EMBL/GenBank/DDBJ databases">
        <title>Candidatus Desulfofervidus auxilii, a hydrogenotrophic sulfate-reducing bacterium involved in the thermophilic anaerobic oxidation of methane.</title>
        <authorList>
            <person name="Krukenberg V."/>
            <person name="Richter M."/>
            <person name="Wegener G."/>
        </authorList>
    </citation>
    <scope>NUCLEOTIDE SEQUENCE [LARGE SCALE GENOMIC DNA]</scope>
    <source>
        <strain evidence="1 2">HS1</strain>
    </source>
</reference>
<evidence type="ECO:0000313" key="1">
    <source>
        <dbReference type="EMBL" id="AMM41761.1"/>
    </source>
</evidence>
<dbReference type="RefSeq" id="WP_066064739.1">
    <property type="nucleotide sequence ID" value="NZ_CP013015.1"/>
</dbReference>
<dbReference type="Proteomes" id="UP000070560">
    <property type="component" value="Chromosome"/>
</dbReference>
<keyword evidence="2" id="KW-1185">Reference proteome</keyword>
<gene>
    <name evidence="1" type="ORF">HS1_001969</name>
</gene>